<protein>
    <submittedName>
        <fullName evidence="1">Uncharacterized protein</fullName>
    </submittedName>
</protein>
<dbReference type="EMBL" id="BMZD01000002">
    <property type="protein sequence ID" value="GGZ93457.1"/>
    <property type="molecule type" value="Genomic_DNA"/>
</dbReference>
<dbReference type="Proteomes" id="UP000634139">
    <property type="component" value="Unassembled WGS sequence"/>
</dbReference>
<proteinExistence type="predicted"/>
<name>A0A918RDM7_9SPHN</name>
<organism evidence="1 2">
    <name type="scientific">Novosphingobium arvoryzae</name>
    <dbReference type="NCBI Taxonomy" id="1256514"/>
    <lineage>
        <taxon>Bacteria</taxon>
        <taxon>Pseudomonadati</taxon>
        <taxon>Pseudomonadota</taxon>
        <taxon>Alphaproteobacteria</taxon>
        <taxon>Sphingomonadales</taxon>
        <taxon>Sphingomonadaceae</taxon>
        <taxon>Novosphingobium</taxon>
    </lineage>
</organism>
<reference evidence="1" key="1">
    <citation type="journal article" date="2014" name="Int. J. Syst. Evol. Microbiol.">
        <title>Complete genome sequence of Corynebacterium casei LMG S-19264T (=DSM 44701T), isolated from a smear-ripened cheese.</title>
        <authorList>
            <consortium name="US DOE Joint Genome Institute (JGI-PGF)"/>
            <person name="Walter F."/>
            <person name="Albersmeier A."/>
            <person name="Kalinowski J."/>
            <person name="Ruckert C."/>
        </authorList>
    </citation>
    <scope>NUCLEOTIDE SEQUENCE</scope>
    <source>
        <strain evidence="1">KCTC 32422</strain>
    </source>
</reference>
<comment type="caution">
    <text evidence="1">The sequence shown here is derived from an EMBL/GenBank/DDBJ whole genome shotgun (WGS) entry which is preliminary data.</text>
</comment>
<gene>
    <name evidence="1" type="ORF">GCM10011617_11650</name>
</gene>
<sequence length="101" mass="11575">MDMNTSLIEHIYLILRSAKLTTTRQAFSREYVGKNQNWSAYQAHMKRDFSIAGAINCLRSIRLCKERDAALDLVQLCALREAEALLLEHLNERYSVADICA</sequence>
<evidence type="ECO:0000313" key="2">
    <source>
        <dbReference type="Proteomes" id="UP000634139"/>
    </source>
</evidence>
<keyword evidence="2" id="KW-1185">Reference proteome</keyword>
<accession>A0A918RDM7</accession>
<dbReference type="AlphaFoldDB" id="A0A918RDM7"/>
<reference evidence="1" key="2">
    <citation type="submission" date="2020-09" db="EMBL/GenBank/DDBJ databases">
        <authorList>
            <person name="Sun Q."/>
            <person name="Kim S."/>
        </authorList>
    </citation>
    <scope>NUCLEOTIDE SEQUENCE</scope>
    <source>
        <strain evidence="1">KCTC 32422</strain>
    </source>
</reference>
<evidence type="ECO:0000313" key="1">
    <source>
        <dbReference type="EMBL" id="GGZ93457.1"/>
    </source>
</evidence>